<feature type="region of interest" description="Disordered" evidence="1">
    <location>
        <begin position="68"/>
        <end position="155"/>
    </location>
</feature>
<accession>A0A0N0P384</accession>
<sequence>MPQRRFAGTLTPCSSRACPLLSLWTTATANRCACSRLFVRVRAPATLTGARVSSTLCAPSRALFAVKKRRTGKKPAAAPTASRSYPSQLHSPATPATPASVNVSAPASSSAEKADLLKTTSAAAQQMQPQPQRTEPMRSPSTERSSRRYSIPSTVTDHQVQQLKHELLHTRLRLAKAEQTKVALYEGVLAKLDETDRAAQQTAASLRYTGMALRCAHDNFEVELRRLMTIGLTAGEVDAAAIEAGARQYIRQNIGFHEEHVASEPASVTDILRESQKNARPDAR</sequence>
<dbReference type="AlphaFoldDB" id="A0A0N0P384"/>
<feature type="compositionally biased region" description="Polar residues" evidence="1">
    <location>
        <begin position="81"/>
        <end position="91"/>
    </location>
</feature>
<dbReference type="VEuPathDB" id="TriTrypDB:Lsey_0319_0050"/>
<evidence type="ECO:0000313" key="3">
    <source>
        <dbReference type="Proteomes" id="UP000038009"/>
    </source>
</evidence>
<name>A0A0N0P384_LEPSE</name>
<protein>
    <submittedName>
        <fullName evidence="2">Uncharacterized protein</fullName>
    </submittedName>
</protein>
<dbReference type="OrthoDB" id="263255at2759"/>
<evidence type="ECO:0000256" key="1">
    <source>
        <dbReference type="SAM" id="MobiDB-lite"/>
    </source>
</evidence>
<feature type="compositionally biased region" description="Low complexity" evidence="1">
    <location>
        <begin position="122"/>
        <end position="132"/>
    </location>
</feature>
<organism evidence="2 3">
    <name type="scientific">Leptomonas seymouri</name>
    <dbReference type="NCBI Taxonomy" id="5684"/>
    <lineage>
        <taxon>Eukaryota</taxon>
        <taxon>Discoba</taxon>
        <taxon>Euglenozoa</taxon>
        <taxon>Kinetoplastea</taxon>
        <taxon>Metakinetoplastina</taxon>
        <taxon>Trypanosomatida</taxon>
        <taxon>Trypanosomatidae</taxon>
        <taxon>Leishmaniinae</taxon>
        <taxon>Leptomonas</taxon>
    </lineage>
</organism>
<gene>
    <name evidence="2" type="ORF">ABL78_7121</name>
</gene>
<keyword evidence="3" id="KW-1185">Reference proteome</keyword>
<reference evidence="2 3" key="1">
    <citation type="journal article" date="2015" name="PLoS Pathog.">
        <title>Leptomonas seymouri: Adaptations to the Dixenous Life Cycle Analyzed by Genome Sequencing, Transcriptome Profiling and Co-infection with Leishmania donovani.</title>
        <authorList>
            <person name="Kraeva N."/>
            <person name="Butenko A."/>
            <person name="Hlavacova J."/>
            <person name="Kostygov A."/>
            <person name="Myskova J."/>
            <person name="Grybchuk D."/>
            <person name="Lestinova T."/>
            <person name="Votypka J."/>
            <person name="Volf P."/>
            <person name="Opperdoes F."/>
            <person name="Flegontov P."/>
            <person name="Lukes J."/>
            <person name="Yurchenko V."/>
        </authorList>
    </citation>
    <scope>NUCLEOTIDE SEQUENCE [LARGE SCALE GENOMIC DNA]</scope>
    <source>
        <strain evidence="2 3">ATCC 30220</strain>
    </source>
</reference>
<dbReference type="OMA" id="TGMALRC"/>
<evidence type="ECO:0000313" key="2">
    <source>
        <dbReference type="EMBL" id="KPI83836.1"/>
    </source>
</evidence>
<feature type="compositionally biased region" description="Low complexity" evidence="1">
    <location>
        <begin position="96"/>
        <end position="111"/>
    </location>
</feature>
<proteinExistence type="predicted"/>
<dbReference type="Proteomes" id="UP000038009">
    <property type="component" value="Unassembled WGS sequence"/>
</dbReference>
<comment type="caution">
    <text evidence="2">The sequence shown here is derived from an EMBL/GenBank/DDBJ whole genome shotgun (WGS) entry which is preliminary data.</text>
</comment>
<dbReference type="EMBL" id="LJSK01000319">
    <property type="protein sequence ID" value="KPI83836.1"/>
    <property type="molecule type" value="Genomic_DNA"/>
</dbReference>